<keyword evidence="3 9" id="KW-0349">Heme</keyword>
<feature type="binding site" description="covalent" evidence="9">
    <location>
        <position position="340"/>
    </location>
    <ligand>
        <name>heme c</name>
        <dbReference type="ChEBI" id="CHEBI:61717"/>
        <label>3</label>
    </ligand>
</feature>
<dbReference type="KEGG" id="xyk:GT347_06745"/>
<name>A0A857J1X5_9BURK</name>
<feature type="binding site" description="axial binding residue" evidence="10">
    <location>
        <position position="52"/>
    </location>
    <ligand>
        <name>heme c</name>
        <dbReference type="ChEBI" id="CHEBI:61717"/>
        <label>1</label>
    </ligand>
    <ligandPart>
        <name>Fe</name>
        <dbReference type="ChEBI" id="CHEBI:18248"/>
    </ligandPart>
</feature>
<evidence type="ECO:0000256" key="9">
    <source>
        <dbReference type="PIRSR" id="PIRSR000018-50"/>
    </source>
</evidence>
<comment type="subcellular location">
    <subcellularLocation>
        <location evidence="1">Cell membrane</location>
    </subcellularLocation>
</comment>
<dbReference type="InterPro" id="IPR014353">
    <property type="entry name" value="Membr-bd_ADH_cyt_c"/>
</dbReference>
<feature type="binding site" description="covalent" evidence="9">
    <location>
        <position position="200"/>
    </location>
    <ligand>
        <name>heme c</name>
        <dbReference type="ChEBI" id="CHEBI:61717"/>
        <label>2</label>
    </ligand>
</feature>
<keyword evidence="8 12" id="KW-0472">Membrane</keyword>
<feature type="signal peptide" evidence="13">
    <location>
        <begin position="1"/>
        <end position="22"/>
    </location>
</feature>
<dbReference type="RefSeq" id="WP_160551234.1">
    <property type="nucleotide sequence ID" value="NZ_CP047650.1"/>
</dbReference>
<organism evidence="15 16">
    <name type="scientific">Xylophilus rhododendri</name>
    <dbReference type="NCBI Taxonomy" id="2697032"/>
    <lineage>
        <taxon>Bacteria</taxon>
        <taxon>Pseudomonadati</taxon>
        <taxon>Pseudomonadota</taxon>
        <taxon>Betaproteobacteria</taxon>
        <taxon>Burkholderiales</taxon>
        <taxon>Xylophilus</taxon>
    </lineage>
</organism>
<dbReference type="SUPFAM" id="SSF46626">
    <property type="entry name" value="Cytochrome c"/>
    <property type="match status" value="3"/>
</dbReference>
<feature type="binding site" description="covalent" evidence="9">
    <location>
        <position position="48"/>
    </location>
    <ligand>
        <name>heme c</name>
        <dbReference type="ChEBI" id="CHEBI:61717"/>
        <label>1</label>
    </ligand>
</feature>
<dbReference type="Pfam" id="PF00034">
    <property type="entry name" value="Cytochrom_C"/>
    <property type="match status" value="3"/>
</dbReference>
<comment type="cofactor">
    <cofactor evidence="9">
        <name>heme c</name>
        <dbReference type="ChEBI" id="CHEBI:61717"/>
    </cofactor>
    <text evidence="9">Binds 3 heme c groups covalently per subunit.</text>
</comment>
<dbReference type="InterPro" id="IPR009056">
    <property type="entry name" value="Cyt_c-like_dom"/>
</dbReference>
<dbReference type="PANTHER" id="PTHR35008">
    <property type="entry name" value="BLL4482 PROTEIN-RELATED"/>
    <property type="match status" value="1"/>
</dbReference>
<keyword evidence="16" id="KW-1185">Reference proteome</keyword>
<dbReference type="GO" id="GO:0016614">
    <property type="term" value="F:oxidoreductase activity, acting on CH-OH group of donors"/>
    <property type="evidence" value="ECO:0007669"/>
    <property type="project" value="InterPro"/>
</dbReference>
<keyword evidence="2" id="KW-1003">Cell membrane</keyword>
<dbReference type="GO" id="GO:0020037">
    <property type="term" value="F:heme binding"/>
    <property type="evidence" value="ECO:0007669"/>
    <property type="project" value="InterPro"/>
</dbReference>
<evidence type="ECO:0000256" key="11">
    <source>
        <dbReference type="SAM" id="MobiDB-lite"/>
    </source>
</evidence>
<keyword evidence="4 10" id="KW-0479">Metal-binding</keyword>
<feature type="region of interest" description="Disordered" evidence="11">
    <location>
        <begin position="297"/>
        <end position="323"/>
    </location>
</feature>
<evidence type="ECO:0000256" key="3">
    <source>
        <dbReference type="ARBA" id="ARBA00022617"/>
    </source>
</evidence>
<keyword evidence="12" id="KW-1133">Transmembrane helix</keyword>
<feature type="binding site" description="covalent" evidence="9">
    <location>
        <position position="197"/>
    </location>
    <ligand>
        <name>heme c</name>
        <dbReference type="ChEBI" id="CHEBI:61717"/>
        <label>2</label>
    </ligand>
</feature>
<proteinExistence type="predicted"/>
<evidence type="ECO:0000256" key="13">
    <source>
        <dbReference type="SAM" id="SignalP"/>
    </source>
</evidence>
<evidence type="ECO:0000313" key="16">
    <source>
        <dbReference type="Proteomes" id="UP000464787"/>
    </source>
</evidence>
<evidence type="ECO:0000256" key="6">
    <source>
        <dbReference type="ARBA" id="ARBA00022737"/>
    </source>
</evidence>
<keyword evidence="7 10" id="KW-0408">Iron</keyword>
<evidence type="ECO:0000256" key="4">
    <source>
        <dbReference type="ARBA" id="ARBA00022723"/>
    </source>
</evidence>
<evidence type="ECO:0000256" key="8">
    <source>
        <dbReference type="ARBA" id="ARBA00023136"/>
    </source>
</evidence>
<dbReference type="GO" id="GO:0009055">
    <property type="term" value="F:electron transfer activity"/>
    <property type="evidence" value="ECO:0007669"/>
    <property type="project" value="InterPro"/>
</dbReference>
<feature type="domain" description="Cytochrome c" evidence="14">
    <location>
        <begin position="324"/>
        <end position="417"/>
    </location>
</feature>
<feature type="binding site" description="covalent" evidence="9">
    <location>
        <position position="337"/>
    </location>
    <ligand>
        <name>heme c</name>
        <dbReference type="ChEBI" id="CHEBI:61717"/>
        <label>3</label>
    </ligand>
</feature>
<evidence type="ECO:0000256" key="1">
    <source>
        <dbReference type="ARBA" id="ARBA00004236"/>
    </source>
</evidence>
<dbReference type="EMBL" id="CP047650">
    <property type="protein sequence ID" value="QHI97716.1"/>
    <property type="molecule type" value="Genomic_DNA"/>
</dbReference>
<keyword evidence="5 13" id="KW-0732">Signal</keyword>
<dbReference type="InterPro" id="IPR051459">
    <property type="entry name" value="Cytochrome_c-type_DH"/>
</dbReference>
<feature type="binding site" description="covalent" evidence="9">
    <location>
        <position position="51"/>
    </location>
    <ligand>
        <name>heme c</name>
        <dbReference type="ChEBI" id="CHEBI:61717"/>
        <label>1</label>
    </ligand>
</feature>
<evidence type="ECO:0000256" key="10">
    <source>
        <dbReference type="PIRSR" id="PIRSR000018-51"/>
    </source>
</evidence>
<dbReference type="GO" id="GO:0005886">
    <property type="term" value="C:plasma membrane"/>
    <property type="evidence" value="ECO:0007669"/>
    <property type="project" value="UniProtKB-SubCell"/>
</dbReference>
<dbReference type="AlphaFoldDB" id="A0A857J1X5"/>
<dbReference type="GO" id="GO:0005506">
    <property type="term" value="F:iron ion binding"/>
    <property type="evidence" value="ECO:0007669"/>
    <property type="project" value="InterPro"/>
</dbReference>
<dbReference type="Gene3D" id="1.10.760.10">
    <property type="entry name" value="Cytochrome c-like domain"/>
    <property type="match status" value="3"/>
</dbReference>
<feature type="binding site" description="axial binding residue" evidence="10">
    <location>
        <position position="341"/>
    </location>
    <ligand>
        <name>heme c</name>
        <dbReference type="ChEBI" id="CHEBI:61717"/>
        <label>3</label>
    </ligand>
    <ligandPart>
        <name>Fe</name>
        <dbReference type="ChEBI" id="CHEBI:18248"/>
    </ligandPart>
</feature>
<keyword evidence="12" id="KW-0812">Transmembrane</keyword>
<dbReference type="PROSITE" id="PS51007">
    <property type="entry name" value="CYTC"/>
    <property type="match status" value="3"/>
</dbReference>
<feature type="binding site" description="axial binding residue" evidence="10">
    <location>
        <position position="201"/>
    </location>
    <ligand>
        <name>heme c</name>
        <dbReference type="ChEBI" id="CHEBI:61717"/>
        <label>2</label>
    </ligand>
    <ligandPart>
        <name>Fe</name>
        <dbReference type="ChEBI" id="CHEBI:18248"/>
    </ligandPart>
</feature>
<evidence type="ECO:0000256" key="7">
    <source>
        <dbReference type="ARBA" id="ARBA00023004"/>
    </source>
</evidence>
<sequence>MKTKLKTLAALAVLALSGMAQAQSASASAADTDALVAKGRYLAVAGDCAACHTATTPGAQPFAGGYSIESPLGTIYATNITPSKTAGIGSYTEEQFARALRQGVRADGQHLYPAMPYTAYTVVSDEDTHALYTYFMKGVAPVDTAPQQTALPFPFNIRASMAVWNTLFLQDRRFVPDAALSQEVNRGAYLANGPAHCSTCHTARNVLMAEDHAAFLGGGPLGAWYAPNITPDARAGIGSWSDAELLQYLRTGHTEHAQAAGPMAEAVEKSFQHMEPADLKAIVAYLRTVPPVAEARQAQPATAFGKPRDDEATQRGAVGPNERKGLHAGAALFSGYCASCHQANGAGSQNGLYPALFHNTATGHAQPANLVAAILYGVDREVDGHHVLMPRFDQQSQVQPLTDEQIASVSNYVLARYGNLAVEVQPRDVAEARAGGPRPLLARLQPMILPLMVAGVVVVLLLIAFLVMRWRVK</sequence>
<feature type="transmembrane region" description="Helical" evidence="12">
    <location>
        <begin position="447"/>
        <end position="468"/>
    </location>
</feature>
<accession>A0A857J1X5</accession>
<keyword evidence="6" id="KW-0677">Repeat</keyword>
<evidence type="ECO:0000256" key="2">
    <source>
        <dbReference type="ARBA" id="ARBA00022475"/>
    </source>
</evidence>
<evidence type="ECO:0000256" key="5">
    <source>
        <dbReference type="ARBA" id="ARBA00022729"/>
    </source>
</evidence>
<evidence type="ECO:0000259" key="14">
    <source>
        <dbReference type="PROSITE" id="PS51007"/>
    </source>
</evidence>
<dbReference type="Proteomes" id="UP000464787">
    <property type="component" value="Chromosome"/>
</dbReference>
<dbReference type="PIRSF" id="PIRSF000018">
    <property type="entry name" value="Mb_ADH_cyt_c"/>
    <property type="match status" value="1"/>
</dbReference>
<dbReference type="InterPro" id="IPR036909">
    <property type="entry name" value="Cyt_c-like_dom_sf"/>
</dbReference>
<protein>
    <submittedName>
        <fullName evidence="15">C-type cytochrome</fullName>
    </submittedName>
</protein>
<feature type="domain" description="Cytochrome c" evidence="14">
    <location>
        <begin position="182"/>
        <end position="290"/>
    </location>
</feature>
<reference evidence="15 16" key="1">
    <citation type="submission" date="2020-01" db="EMBL/GenBank/DDBJ databases">
        <title>Genome sequencing of strain KACC 21265.</title>
        <authorList>
            <person name="Heo J."/>
            <person name="Kim S.-J."/>
            <person name="Kim J.-S."/>
            <person name="Hong S.-B."/>
            <person name="Kwon S.-W."/>
        </authorList>
    </citation>
    <scope>NUCLEOTIDE SEQUENCE [LARGE SCALE GENOMIC DNA]</scope>
    <source>
        <strain evidence="15 16">KACC 21265</strain>
    </source>
</reference>
<evidence type="ECO:0000256" key="12">
    <source>
        <dbReference type="SAM" id="Phobius"/>
    </source>
</evidence>
<feature type="domain" description="Cytochrome c" evidence="14">
    <location>
        <begin position="34"/>
        <end position="139"/>
    </location>
</feature>
<evidence type="ECO:0000313" key="15">
    <source>
        <dbReference type="EMBL" id="QHI97716.1"/>
    </source>
</evidence>
<gene>
    <name evidence="15" type="ORF">GT347_06745</name>
</gene>
<feature type="chain" id="PRO_5032504736" evidence="13">
    <location>
        <begin position="23"/>
        <end position="473"/>
    </location>
</feature>
<dbReference type="PANTHER" id="PTHR35008:SF8">
    <property type="entry name" value="ALCOHOL DEHYDROGENASE CYTOCHROME C SUBUNIT"/>
    <property type="match status" value="1"/>
</dbReference>